<evidence type="ECO:0000256" key="3">
    <source>
        <dbReference type="RuleBase" id="RU000640"/>
    </source>
</evidence>
<dbReference type="InterPro" id="IPR013805">
    <property type="entry name" value="GrpE_CC"/>
</dbReference>
<comment type="similarity">
    <text evidence="1 4">Belongs to the GrpE family.</text>
</comment>
<feature type="region of interest" description="Disordered" evidence="5">
    <location>
        <begin position="36"/>
        <end position="76"/>
    </location>
</feature>
<dbReference type="Pfam" id="PF01025">
    <property type="entry name" value="GrpE"/>
    <property type="match status" value="1"/>
</dbReference>
<keyword evidence="7" id="KW-1185">Reference proteome</keyword>
<dbReference type="PANTHER" id="PTHR21237:SF23">
    <property type="entry name" value="GRPE PROTEIN HOMOLOG, MITOCHONDRIAL"/>
    <property type="match status" value="1"/>
</dbReference>
<comment type="function">
    <text evidence="3">Essential component of the PAM complex, a complex required for the translocation of transit peptide-containing proteins from the inner membrane into the mitochondrial matrix in an ATP-dependent manner.</text>
</comment>
<dbReference type="PROSITE" id="PS01071">
    <property type="entry name" value="GRPE"/>
    <property type="match status" value="1"/>
</dbReference>
<dbReference type="HAMAP" id="MF_01151">
    <property type="entry name" value="GrpE"/>
    <property type="match status" value="1"/>
</dbReference>
<dbReference type="FunCoup" id="A0A1Z5K821">
    <property type="interactions" value="524"/>
</dbReference>
<evidence type="ECO:0000256" key="5">
    <source>
        <dbReference type="SAM" id="MobiDB-lite"/>
    </source>
</evidence>
<name>A0A1Z5K821_FISSO</name>
<dbReference type="GO" id="GO:0000774">
    <property type="term" value="F:adenyl-nucleotide exchange factor activity"/>
    <property type="evidence" value="ECO:0007669"/>
    <property type="project" value="InterPro"/>
</dbReference>
<dbReference type="GO" id="GO:0051087">
    <property type="term" value="F:protein-folding chaperone binding"/>
    <property type="evidence" value="ECO:0007669"/>
    <property type="project" value="InterPro"/>
</dbReference>
<dbReference type="Gene3D" id="2.30.22.10">
    <property type="entry name" value="Head domain of nucleotide exchange factor GrpE"/>
    <property type="match status" value="1"/>
</dbReference>
<dbReference type="GO" id="GO:0030150">
    <property type="term" value="P:protein import into mitochondrial matrix"/>
    <property type="evidence" value="ECO:0007669"/>
    <property type="project" value="TreeGrafter"/>
</dbReference>
<proteinExistence type="inferred from homology"/>
<evidence type="ECO:0000313" key="6">
    <source>
        <dbReference type="EMBL" id="GAX22413.1"/>
    </source>
</evidence>
<dbReference type="AlphaFoldDB" id="A0A1Z5K821"/>
<evidence type="ECO:0000313" key="7">
    <source>
        <dbReference type="Proteomes" id="UP000198406"/>
    </source>
</evidence>
<protein>
    <recommendedName>
        <fullName evidence="3">GrpE protein homolog</fullName>
    </recommendedName>
</protein>
<evidence type="ECO:0000256" key="4">
    <source>
        <dbReference type="RuleBase" id="RU004478"/>
    </source>
</evidence>
<dbReference type="PANTHER" id="PTHR21237">
    <property type="entry name" value="GRPE PROTEIN"/>
    <property type="match status" value="1"/>
</dbReference>
<sequence>MKRFAVTCMTKSVLTRRAVVVPRVFPVAELRRWSSTDAAGNNNQNTTNPTESEAEEPKVEENETQQPVQEKEDPVPALQAQIKELKDQMLRSLAEQENTRRIAQRDVSQAKQFAIQSFAKSLLETSDNLERALAFATEQEQTSALYEGVKMTEHLLLKAFEKNGLMKFGAVGDVFDPNQHEALFEYEDANGVTGTVGQVMKSGFLLHSRVLRPAEVGVIKKTEESSS</sequence>
<dbReference type="InterPro" id="IPR000740">
    <property type="entry name" value="GrpE"/>
</dbReference>
<reference evidence="6 7" key="1">
    <citation type="journal article" date="2015" name="Plant Cell">
        <title>Oil accumulation by the oleaginous diatom Fistulifera solaris as revealed by the genome and transcriptome.</title>
        <authorList>
            <person name="Tanaka T."/>
            <person name="Maeda Y."/>
            <person name="Veluchamy A."/>
            <person name="Tanaka M."/>
            <person name="Abida H."/>
            <person name="Marechal E."/>
            <person name="Bowler C."/>
            <person name="Muto M."/>
            <person name="Sunaga Y."/>
            <person name="Tanaka M."/>
            <person name="Yoshino T."/>
            <person name="Taniguchi T."/>
            <person name="Fukuda Y."/>
            <person name="Nemoto M."/>
            <person name="Matsumoto M."/>
            <person name="Wong P.S."/>
            <person name="Aburatani S."/>
            <person name="Fujibuchi W."/>
        </authorList>
    </citation>
    <scope>NUCLEOTIDE SEQUENCE [LARGE SCALE GENOMIC DNA]</scope>
    <source>
        <strain evidence="6 7">JPCC DA0580</strain>
    </source>
</reference>
<dbReference type="InParanoid" id="A0A1Z5K821"/>
<keyword evidence="2 3" id="KW-0143">Chaperone</keyword>
<dbReference type="OrthoDB" id="201635at2759"/>
<dbReference type="SUPFAM" id="SSF58014">
    <property type="entry name" value="Coiled-coil domain of nucleotide exchange factor GrpE"/>
    <property type="match status" value="1"/>
</dbReference>
<evidence type="ECO:0000256" key="1">
    <source>
        <dbReference type="ARBA" id="ARBA00009054"/>
    </source>
</evidence>
<dbReference type="InterPro" id="IPR009012">
    <property type="entry name" value="GrpE_head"/>
</dbReference>
<dbReference type="GO" id="GO:0006457">
    <property type="term" value="P:protein folding"/>
    <property type="evidence" value="ECO:0007669"/>
    <property type="project" value="InterPro"/>
</dbReference>
<accession>A0A1Z5K821</accession>
<dbReference type="GO" id="GO:0001405">
    <property type="term" value="C:PAM complex, Tim23 associated import motor"/>
    <property type="evidence" value="ECO:0007669"/>
    <property type="project" value="TreeGrafter"/>
</dbReference>
<dbReference type="CDD" id="cd00446">
    <property type="entry name" value="GrpE"/>
    <property type="match status" value="1"/>
</dbReference>
<feature type="compositionally biased region" description="Polar residues" evidence="5">
    <location>
        <begin position="36"/>
        <end position="51"/>
    </location>
</feature>
<gene>
    <name evidence="6" type="ORF">FisN_14Hh026</name>
</gene>
<evidence type="ECO:0000256" key="2">
    <source>
        <dbReference type="ARBA" id="ARBA00023186"/>
    </source>
</evidence>
<dbReference type="PRINTS" id="PR00773">
    <property type="entry name" value="GRPEPROTEIN"/>
</dbReference>
<dbReference type="GO" id="GO:0042803">
    <property type="term" value="F:protein homodimerization activity"/>
    <property type="evidence" value="ECO:0007669"/>
    <property type="project" value="InterPro"/>
</dbReference>
<comment type="caution">
    <text evidence="6">The sequence shown here is derived from an EMBL/GenBank/DDBJ whole genome shotgun (WGS) entry which is preliminary data.</text>
</comment>
<dbReference type="Gene3D" id="3.90.20.20">
    <property type="match status" value="1"/>
</dbReference>
<dbReference type="SUPFAM" id="SSF51064">
    <property type="entry name" value="Head domain of nucleotide exchange factor GrpE"/>
    <property type="match status" value="1"/>
</dbReference>
<organism evidence="6 7">
    <name type="scientific">Fistulifera solaris</name>
    <name type="common">Oleaginous diatom</name>
    <dbReference type="NCBI Taxonomy" id="1519565"/>
    <lineage>
        <taxon>Eukaryota</taxon>
        <taxon>Sar</taxon>
        <taxon>Stramenopiles</taxon>
        <taxon>Ochrophyta</taxon>
        <taxon>Bacillariophyta</taxon>
        <taxon>Bacillariophyceae</taxon>
        <taxon>Bacillariophycidae</taxon>
        <taxon>Naviculales</taxon>
        <taxon>Naviculaceae</taxon>
        <taxon>Fistulifera</taxon>
    </lineage>
</organism>
<comment type="subcellular location">
    <subcellularLocation>
        <location evidence="3">Mitochondrion matrix</location>
    </subcellularLocation>
</comment>
<dbReference type="GO" id="GO:0051082">
    <property type="term" value="F:unfolded protein binding"/>
    <property type="evidence" value="ECO:0007669"/>
    <property type="project" value="TreeGrafter"/>
</dbReference>
<keyword evidence="3" id="KW-0496">Mitochondrion</keyword>
<dbReference type="EMBL" id="BDSP01000184">
    <property type="protein sequence ID" value="GAX22413.1"/>
    <property type="molecule type" value="Genomic_DNA"/>
</dbReference>
<dbReference type="NCBIfam" id="NF010738">
    <property type="entry name" value="PRK14140.1"/>
    <property type="match status" value="1"/>
</dbReference>
<dbReference type="Proteomes" id="UP000198406">
    <property type="component" value="Unassembled WGS sequence"/>
</dbReference>